<dbReference type="Proteomes" id="UP000285575">
    <property type="component" value="Unassembled WGS sequence"/>
</dbReference>
<reference evidence="2 3" key="1">
    <citation type="submission" date="2019-01" db="EMBL/GenBank/DDBJ databases">
        <authorList>
            <person name="Chen W.-M."/>
        </authorList>
    </citation>
    <scope>NUCLEOTIDE SEQUENCE [LARGE SCALE GENOMIC DNA]</scope>
    <source>
        <strain evidence="2 3">KYPY4</strain>
    </source>
</reference>
<protein>
    <submittedName>
        <fullName evidence="2">Glycosyltransferase family 1 protein</fullName>
    </submittedName>
</protein>
<evidence type="ECO:0000259" key="1">
    <source>
        <dbReference type="Pfam" id="PF13439"/>
    </source>
</evidence>
<feature type="domain" description="Glycosyltransferase subfamily 4-like N-terminal" evidence="1">
    <location>
        <begin position="30"/>
        <end position="199"/>
    </location>
</feature>
<sequence>MEHCALHNAPSPARARLHIALVTETYPPEVNGVAASFARVVQGLREAGHGLHLTRPRQGPQDRPLQEAGYQETLVPGLGLPRYPGLRMGLPAAGLLRRLWQGQRPDVVHIVTEGPLGWSALRAARQLGLPVVSEFRTNFHAYSHHYGVGWLSGPVMAYLRHFHNRTATTMVPTDALRSELAEAGFERVQVVARGVDTQRFTPQLRCDRLRAQWGATPQTLVALCVGRLAAEKNLGLLLEAAEAMREHEPRLRLVLVGDGPERERLQLQSPEAVFSGIRRGEDLARHYASADVFLFPSLTETFGNVVPEAMASGLPVVAFDHAAAGQLLRHGDNGLLARPGEASEFCRVARRAAADRSQLRALGQRARDTALTLDWARIVEAVEGSYHEARAAAMPMGAARWRKGVLPTA</sequence>
<dbReference type="PANTHER" id="PTHR45947:SF3">
    <property type="entry name" value="SULFOQUINOVOSYL TRANSFERASE SQD2"/>
    <property type="match status" value="1"/>
</dbReference>
<dbReference type="AlphaFoldDB" id="A0A437RH60"/>
<name>A0A437RH60_9BURK</name>
<proteinExistence type="predicted"/>
<keyword evidence="3" id="KW-1185">Reference proteome</keyword>
<dbReference type="InterPro" id="IPR028098">
    <property type="entry name" value="Glyco_trans_4-like_N"/>
</dbReference>
<organism evidence="2 3">
    <name type="scientific">Rubrivivax rivuli</name>
    <dbReference type="NCBI Taxonomy" id="1862385"/>
    <lineage>
        <taxon>Bacteria</taxon>
        <taxon>Pseudomonadati</taxon>
        <taxon>Pseudomonadota</taxon>
        <taxon>Betaproteobacteria</taxon>
        <taxon>Burkholderiales</taxon>
        <taxon>Sphaerotilaceae</taxon>
        <taxon>Rubrivivax</taxon>
    </lineage>
</organism>
<dbReference type="GO" id="GO:0016757">
    <property type="term" value="F:glycosyltransferase activity"/>
    <property type="evidence" value="ECO:0007669"/>
    <property type="project" value="TreeGrafter"/>
</dbReference>
<keyword evidence="2" id="KW-0808">Transferase</keyword>
<dbReference type="InterPro" id="IPR050194">
    <property type="entry name" value="Glycosyltransferase_grp1"/>
</dbReference>
<dbReference type="OrthoDB" id="9802525at2"/>
<dbReference type="SUPFAM" id="SSF53756">
    <property type="entry name" value="UDP-Glycosyltransferase/glycogen phosphorylase"/>
    <property type="match status" value="1"/>
</dbReference>
<evidence type="ECO:0000313" key="2">
    <source>
        <dbReference type="EMBL" id="RVU46092.1"/>
    </source>
</evidence>
<dbReference type="Pfam" id="PF13439">
    <property type="entry name" value="Glyco_transf_4"/>
    <property type="match status" value="1"/>
</dbReference>
<gene>
    <name evidence="2" type="ORF">EOE66_09495</name>
</gene>
<dbReference type="Gene3D" id="3.40.50.2000">
    <property type="entry name" value="Glycogen Phosphorylase B"/>
    <property type="match status" value="2"/>
</dbReference>
<dbReference type="Pfam" id="PF13692">
    <property type="entry name" value="Glyco_trans_1_4"/>
    <property type="match status" value="1"/>
</dbReference>
<comment type="caution">
    <text evidence="2">The sequence shown here is derived from an EMBL/GenBank/DDBJ whole genome shotgun (WGS) entry which is preliminary data.</text>
</comment>
<accession>A0A437RH60</accession>
<dbReference type="EMBL" id="SACR01000003">
    <property type="protein sequence ID" value="RVU46092.1"/>
    <property type="molecule type" value="Genomic_DNA"/>
</dbReference>
<evidence type="ECO:0000313" key="3">
    <source>
        <dbReference type="Proteomes" id="UP000285575"/>
    </source>
</evidence>
<dbReference type="CDD" id="cd03814">
    <property type="entry name" value="GT4-like"/>
    <property type="match status" value="1"/>
</dbReference>
<dbReference type="PANTHER" id="PTHR45947">
    <property type="entry name" value="SULFOQUINOVOSYL TRANSFERASE SQD2"/>
    <property type="match status" value="1"/>
</dbReference>